<name>A0ACB9UHB5_9CETA</name>
<gene>
    <name evidence="1" type="ORF">MJG53_014499</name>
</gene>
<protein>
    <submittedName>
        <fullName evidence="1">Uncharacterized protein</fullName>
    </submittedName>
</protein>
<comment type="caution">
    <text evidence="1">The sequence shown here is derived from an EMBL/GenBank/DDBJ whole genome shotgun (WGS) entry which is preliminary data.</text>
</comment>
<dbReference type="Proteomes" id="UP001057279">
    <property type="component" value="Linkage Group LG17"/>
</dbReference>
<keyword evidence="2" id="KW-1185">Reference proteome</keyword>
<accession>A0ACB9UHB5</accession>
<dbReference type="EMBL" id="CM043042">
    <property type="protein sequence ID" value="KAI4568881.1"/>
    <property type="molecule type" value="Genomic_DNA"/>
</dbReference>
<evidence type="ECO:0000313" key="1">
    <source>
        <dbReference type="EMBL" id="KAI4568881.1"/>
    </source>
</evidence>
<sequence length="87" mass="9438">MGRTRIFIEAGNKYLLVVNEMYCVGFGCLKYSPRDAIKSTHLLAASENIISAVINRFTPLPPFAGVSGSLRFPRPQACGISAPPPEI</sequence>
<reference evidence="1" key="1">
    <citation type="submission" date="2022-03" db="EMBL/GenBank/DDBJ databases">
        <title>Genomic analyses of argali, domestic sheep and their hybrids provide insights into chromosomal evolution, heterosis and genetic basis of agronomic traits.</title>
        <authorList>
            <person name="Li M."/>
        </authorList>
    </citation>
    <scope>NUCLEOTIDE SEQUENCE</scope>
    <source>
        <strain evidence="1">F1 hybrid</strain>
    </source>
</reference>
<evidence type="ECO:0000313" key="2">
    <source>
        <dbReference type="Proteomes" id="UP001057279"/>
    </source>
</evidence>
<organism evidence="1 2">
    <name type="scientific">Ovis ammon polii x Ovis aries</name>
    <dbReference type="NCBI Taxonomy" id="2918886"/>
    <lineage>
        <taxon>Eukaryota</taxon>
        <taxon>Metazoa</taxon>
        <taxon>Chordata</taxon>
        <taxon>Craniata</taxon>
        <taxon>Vertebrata</taxon>
        <taxon>Euteleostomi</taxon>
        <taxon>Mammalia</taxon>
        <taxon>Eutheria</taxon>
        <taxon>Laurasiatheria</taxon>
        <taxon>Artiodactyla</taxon>
        <taxon>Ruminantia</taxon>
        <taxon>Pecora</taxon>
        <taxon>Bovidae</taxon>
        <taxon>Caprinae</taxon>
        <taxon>Ovis</taxon>
    </lineage>
</organism>
<proteinExistence type="predicted"/>